<dbReference type="SUPFAM" id="SSF158745">
    <property type="entry name" value="LanC-like"/>
    <property type="match status" value="1"/>
</dbReference>
<evidence type="ECO:0000256" key="1">
    <source>
        <dbReference type="ARBA" id="ARBA00007179"/>
    </source>
</evidence>
<dbReference type="CDD" id="cd04794">
    <property type="entry name" value="euk_LANCL"/>
    <property type="match status" value="1"/>
</dbReference>
<dbReference type="InterPro" id="IPR020464">
    <property type="entry name" value="LanC-like_prot_euk"/>
</dbReference>
<dbReference type="PRINTS" id="PR01951">
    <property type="entry name" value="LANCEUKARYTE"/>
</dbReference>
<feature type="binding site" evidence="2">
    <location>
        <position position="297"/>
    </location>
    <ligand>
        <name>Zn(2+)</name>
        <dbReference type="ChEBI" id="CHEBI:29105"/>
    </ligand>
</feature>
<keyword evidence="2" id="KW-0479">Metal-binding</keyword>
<comment type="caution">
    <text evidence="3">The sequence shown here is derived from an EMBL/GenBank/DDBJ whole genome shotgun (WGS) entry which is preliminary data.</text>
</comment>
<sequence>MSVRFFPNPYVDATSNQPLSFSPGQAMQKSIEYLQSCFANVPGNPRNFDGGLYTGYLGIVWAALRVLRLEQLPPGSKESLMGNANQLMQAALSYVVGRTKVHESDKEDSLSMLLGLPGVWLTASMFYHRFADLTKRDQYLHMYANLASQFLPDVIFRQGSDEFFIGRAGYLAGLVSLRSYTGEHILPDETVYSICDAIVQSGLRYTRSHRSSCPLMYAYYETEYLGAGHGLAGILFALMLFPGYFKANPTAEQVVRQSLLFMIGATPATTGNLPAAMDEIDTSRRRRPDSDALVHWCHGATGAIMAYARAYILWKDERYLAECYRCADVVWQRGLLKKGPGICHGVAGSSYVFLLMYRLTGRPLYLHRASNFAHFMQTDTFRQARRPDCPYSLFEGLAGTACFYADLANPHSAAFPFMDPFWDVQCELTSTSSSS</sequence>
<dbReference type="InterPro" id="IPR012341">
    <property type="entry name" value="6hp_glycosidase-like_sf"/>
</dbReference>
<dbReference type="Gene3D" id="1.50.10.10">
    <property type="match status" value="1"/>
</dbReference>
<dbReference type="OrthoDB" id="10257263at2759"/>
<dbReference type="EMBL" id="LUCH01001656">
    <property type="protein sequence ID" value="KAF5402697.1"/>
    <property type="molecule type" value="Genomic_DNA"/>
</dbReference>
<reference evidence="3" key="1">
    <citation type="submission" date="2019-05" db="EMBL/GenBank/DDBJ databases">
        <title>Annotation for the trematode Paragonimus heterotremus.</title>
        <authorList>
            <person name="Choi Y.-J."/>
        </authorList>
    </citation>
    <scope>NUCLEOTIDE SEQUENCE</scope>
    <source>
        <strain evidence="3">LC</strain>
    </source>
</reference>
<dbReference type="GO" id="GO:0046872">
    <property type="term" value="F:metal ion binding"/>
    <property type="evidence" value="ECO:0007669"/>
    <property type="project" value="UniProtKB-KW"/>
</dbReference>
<evidence type="ECO:0000313" key="4">
    <source>
        <dbReference type="Proteomes" id="UP000748531"/>
    </source>
</evidence>
<proteinExistence type="inferred from homology"/>
<keyword evidence="2" id="KW-0862">Zinc</keyword>
<dbReference type="PANTHER" id="PTHR12736">
    <property type="entry name" value="LANC-LIKE PROTEIN"/>
    <property type="match status" value="1"/>
</dbReference>
<dbReference type="SMART" id="SM01260">
    <property type="entry name" value="LANC_like"/>
    <property type="match status" value="1"/>
</dbReference>
<dbReference type="GO" id="GO:0031179">
    <property type="term" value="P:peptide modification"/>
    <property type="evidence" value="ECO:0007669"/>
    <property type="project" value="InterPro"/>
</dbReference>
<feature type="binding site" evidence="2">
    <location>
        <position position="343"/>
    </location>
    <ligand>
        <name>Zn(2+)</name>
        <dbReference type="ChEBI" id="CHEBI:29105"/>
    </ligand>
</feature>
<dbReference type="PANTHER" id="PTHR12736:SF7">
    <property type="entry name" value="LANC-LIKE PROTEIN 3"/>
    <property type="match status" value="1"/>
</dbReference>
<feature type="binding site" evidence="2">
    <location>
        <position position="344"/>
    </location>
    <ligand>
        <name>Zn(2+)</name>
        <dbReference type="ChEBI" id="CHEBI:29105"/>
    </ligand>
</feature>
<accession>A0A8J4X111</accession>
<dbReference type="InterPro" id="IPR007822">
    <property type="entry name" value="LANC-like"/>
</dbReference>
<dbReference type="GO" id="GO:0005886">
    <property type="term" value="C:plasma membrane"/>
    <property type="evidence" value="ECO:0007669"/>
    <property type="project" value="TreeGrafter"/>
</dbReference>
<gene>
    <name evidence="3" type="ORF">PHET_03805</name>
</gene>
<evidence type="ECO:0000256" key="2">
    <source>
        <dbReference type="PIRSR" id="PIRSR607822-1"/>
    </source>
</evidence>
<dbReference type="AlphaFoldDB" id="A0A8J4X111"/>
<dbReference type="Pfam" id="PF05147">
    <property type="entry name" value="LANC_like"/>
    <property type="match status" value="1"/>
</dbReference>
<dbReference type="GO" id="GO:0005975">
    <property type="term" value="P:carbohydrate metabolic process"/>
    <property type="evidence" value="ECO:0007669"/>
    <property type="project" value="InterPro"/>
</dbReference>
<name>A0A8J4X111_9TREM</name>
<dbReference type="Proteomes" id="UP000748531">
    <property type="component" value="Unassembled WGS sequence"/>
</dbReference>
<organism evidence="3 4">
    <name type="scientific">Paragonimus heterotremus</name>
    <dbReference type="NCBI Taxonomy" id="100268"/>
    <lineage>
        <taxon>Eukaryota</taxon>
        <taxon>Metazoa</taxon>
        <taxon>Spiralia</taxon>
        <taxon>Lophotrochozoa</taxon>
        <taxon>Platyhelminthes</taxon>
        <taxon>Trematoda</taxon>
        <taxon>Digenea</taxon>
        <taxon>Plagiorchiida</taxon>
        <taxon>Troglotremata</taxon>
        <taxon>Troglotrematidae</taxon>
        <taxon>Paragonimus</taxon>
    </lineage>
</organism>
<dbReference type="PRINTS" id="PR01950">
    <property type="entry name" value="LANCSUPER"/>
</dbReference>
<comment type="similarity">
    <text evidence="1">Belongs to the LanC-like protein family.</text>
</comment>
<keyword evidence="4" id="KW-1185">Reference proteome</keyword>
<evidence type="ECO:0000313" key="3">
    <source>
        <dbReference type="EMBL" id="KAF5402697.1"/>
    </source>
</evidence>
<protein>
    <submittedName>
        <fullName evidence="3">Lanthionine synthetase c like protein 1</fullName>
    </submittedName>
</protein>